<evidence type="ECO:0000313" key="1">
    <source>
        <dbReference type="EMBL" id="QGT50966.1"/>
    </source>
</evidence>
<dbReference type="EMBL" id="MN577573">
    <property type="protein sequence ID" value="QGT50966.1"/>
    <property type="molecule type" value="Genomic_DNA"/>
</dbReference>
<proteinExistence type="predicted"/>
<sequence>MRIILDTESKTIIVPWNYSDKLKAMNRTIEEATGEKDKLTFSGYIDEIWKHAMKHSDTCLKTASKPKRYTSNQNG</sequence>
<reference evidence="1" key="1">
    <citation type="journal article" date="2020" name="J. ISSAAS">
        <title>Lactobacilli and other gastrointestinal microbiota of Peromyscus leucopus, reservoir host for agents of Lyme disease and other zoonoses in North America.</title>
        <authorList>
            <person name="Milovic A."/>
            <person name="Bassam K."/>
            <person name="Shao H."/>
            <person name="Chatzistamou I."/>
            <person name="Tufts D.M."/>
            <person name="Diuk-Wasser M."/>
            <person name="Barbour A.G."/>
        </authorList>
    </citation>
    <scope>NUCLEOTIDE SEQUENCE</scope>
    <source>
        <strain evidence="1">LL40</strain>
    </source>
</reference>
<name>A0A650EMX3_9FIRM</name>
<gene>
    <name evidence="1" type="ORF">Firmicute1046_0420</name>
</gene>
<accession>A0A650EMX3</accession>
<dbReference type="AlphaFoldDB" id="A0A650EMX3"/>
<organism evidence="1">
    <name type="scientific">uncultured Bacillota bacterium</name>
    <dbReference type="NCBI Taxonomy" id="344338"/>
    <lineage>
        <taxon>Bacteria</taxon>
        <taxon>Bacillati</taxon>
        <taxon>Bacillota</taxon>
        <taxon>environmental samples</taxon>
    </lineage>
</organism>
<protein>
    <submittedName>
        <fullName evidence="1">Uncharacterized protein</fullName>
    </submittedName>
</protein>